<keyword evidence="4" id="KW-0479">Metal-binding</keyword>
<feature type="domain" description="RING-type" evidence="11">
    <location>
        <begin position="1"/>
        <end position="205"/>
    </location>
</feature>
<keyword evidence="13" id="KW-1185">Reference proteome</keyword>
<dbReference type="SMART" id="SM00184">
    <property type="entry name" value="RING"/>
    <property type="match status" value="3"/>
</dbReference>
<dbReference type="PROSITE" id="PS50089">
    <property type="entry name" value="ZF_RING_2"/>
    <property type="match status" value="1"/>
</dbReference>
<dbReference type="EC" id="2.3.2.31" evidence="2"/>
<evidence type="ECO:0000313" key="12">
    <source>
        <dbReference type="EMBL" id="QKF93528.1"/>
    </source>
</evidence>
<evidence type="ECO:0000256" key="3">
    <source>
        <dbReference type="ARBA" id="ARBA00022679"/>
    </source>
</evidence>
<dbReference type="Pfam" id="PF22191">
    <property type="entry name" value="IBR_1"/>
    <property type="match status" value="1"/>
</dbReference>
<dbReference type="Pfam" id="PF01485">
    <property type="entry name" value="IBR"/>
    <property type="match status" value="1"/>
</dbReference>
<gene>
    <name evidence="12" type="ORF">Fadolivirus_1_70</name>
</gene>
<protein>
    <recommendedName>
        <fullName evidence="2">RBR-type E3 ubiquitin transferase</fullName>
        <ecNumber evidence="2">2.3.2.31</ecNumber>
    </recommendedName>
</protein>
<evidence type="ECO:0000256" key="9">
    <source>
        <dbReference type="PROSITE-ProRule" id="PRU00175"/>
    </source>
</evidence>
<keyword evidence="3" id="KW-0808">Transferase</keyword>
<proteinExistence type="predicted"/>
<keyword evidence="7" id="KW-0833">Ubl conjugation pathway</keyword>
<dbReference type="EMBL" id="MT418680">
    <property type="protein sequence ID" value="QKF93528.1"/>
    <property type="molecule type" value="Genomic_DNA"/>
</dbReference>
<keyword evidence="6 9" id="KW-0863">Zinc-finger</keyword>
<accession>A0A7D3UNQ8</accession>
<evidence type="ECO:0000256" key="2">
    <source>
        <dbReference type="ARBA" id="ARBA00012251"/>
    </source>
</evidence>
<dbReference type="PANTHER" id="PTHR11685">
    <property type="entry name" value="RBR FAMILY RING FINGER AND IBR DOMAIN-CONTAINING"/>
    <property type="match status" value="1"/>
</dbReference>
<dbReference type="InterPro" id="IPR013083">
    <property type="entry name" value="Znf_RING/FYVE/PHD"/>
</dbReference>
<evidence type="ECO:0000313" key="13">
    <source>
        <dbReference type="Proteomes" id="UP001162001"/>
    </source>
</evidence>
<evidence type="ECO:0000259" key="11">
    <source>
        <dbReference type="PROSITE" id="PS51873"/>
    </source>
</evidence>
<sequence length="218" mass="26045">MEGYCTICSDHKELIELECGNTYCFECLENYIIEKVNDSEHEINCPNYDCNETISYRFVDRLFSEYIVRKLDRNIIKHTVNSSDNFKFCPKCDAVCEKDYYDTVECGECGYIFCYICGYNKDDDHECKFDLIDEVMDALEFNYDDYREVKLCPKCHIVIHRYGGCDSVKCSNCRFRFCWKCLKLDRDIQDRDQHKEECYEYRGFDEKDSPDPSDSEYE</sequence>
<dbReference type="SMART" id="SM00647">
    <property type="entry name" value="IBR"/>
    <property type="match status" value="2"/>
</dbReference>
<dbReference type="InterPro" id="IPR044066">
    <property type="entry name" value="TRIAD_supradom"/>
</dbReference>
<dbReference type="Proteomes" id="UP001162001">
    <property type="component" value="Segment"/>
</dbReference>
<keyword evidence="5" id="KW-0677">Repeat</keyword>
<dbReference type="Gene3D" id="1.20.120.1750">
    <property type="match status" value="1"/>
</dbReference>
<evidence type="ECO:0000256" key="1">
    <source>
        <dbReference type="ARBA" id="ARBA00001798"/>
    </source>
</evidence>
<organism evidence="12 13">
    <name type="scientific">Fadolivirus FV1/VV64</name>
    <dbReference type="NCBI Taxonomy" id="3070911"/>
    <lineage>
        <taxon>Viruses</taxon>
        <taxon>Varidnaviria</taxon>
        <taxon>Bamfordvirae</taxon>
        <taxon>Nucleocytoviricota</taxon>
        <taxon>Megaviricetes</taxon>
        <taxon>Imitervirales</taxon>
        <taxon>Mimiviridae</taxon>
        <taxon>Klosneuvirinae</taxon>
        <taxon>Fadolivirus</taxon>
        <taxon>Fadolivirus algeromassiliense</taxon>
    </lineage>
</organism>
<dbReference type="GO" id="GO:0008270">
    <property type="term" value="F:zinc ion binding"/>
    <property type="evidence" value="ECO:0007669"/>
    <property type="project" value="UniProtKB-KW"/>
</dbReference>
<dbReference type="GO" id="GO:0016567">
    <property type="term" value="P:protein ubiquitination"/>
    <property type="evidence" value="ECO:0007669"/>
    <property type="project" value="InterPro"/>
</dbReference>
<evidence type="ECO:0000256" key="6">
    <source>
        <dbReference type="ARBA" id="ARBA00022771"/>
    </source>
</evidence>
<dbReference type="Gene3D" id="3.30.40.10">
    <property type="entry name" value="Zinc/RING finger domain, C3HC4 (zinc finger)"/>
    <property type="match status" value="1"/>
</dbReference>
<evidence type="ECO:0000256" key="5">
    <source>
        <dbReference type="ARBA" id="ARBA00022737"/>
    </source>
</evidence>
<comment type="catalytic activity">
    <reaction evidence="1">
        <text>[E2 ubiquitin-conjugating enzyme]-S-ubiquitinyl-L-cysteine + [acceptor protein]-L-lysine = [E2 ubiquitin-conjugating enzyme]-L-cysteine + [acceptor protein]-N(6)-ubiquitinyl-L-lysine.</text>
        <dbReference type="EC" id="2.3.2.31"/>
    </reaction>
</comment>
<reference evidence="12 13" key="1">
    <citation type="submission" date="2020-04" db="EMBL/GenBank/DDBJ databases">
        <title>Advantages and limits of metagenomic assembly and binning of a giant virus.</title>
        <authorList>
            <person name="Schulz F."/>
            <person name="Andreani J."/>
            <person name="Francis R."/>
            <person name="Boudjemaa H."/>
            <person name="Bou Khalil J.Y."/>
            <person name="Lee J."/>
            <person name="La Scola B."/>
            <person name="Woyke T."/>
        </authorList>
    </citation>
    <scope>NUCLEOTIDE SEQUENCE [LARGE SCALE GENOMIC DNA]</scope>
    <source>
        <strain evidence="12 13">FV1/VV64</strain>
    </source>
</reference>
<name>A0A7D3UNQ8_9VIRU</name>
<dbReference type="PROSITE" id="PS51873">
    <property type="entry name" value="TRIAD"/>
    <property type="match status" value="1"/>
</dbReference>
<dbReference type="SUPFAM" id="SSF57850">
    <property type="entry name" value="RING/U-box"/>
    <property type="match status" value="3"/>
</dbReference>
<keyword evidence="8" id="KW-0862">Zinc</keyword>
<evidence type="ECO:0000259" key="10">
    <source>
        <dbReference type="PROSITE" id="PS50089"/>
    </source>
</evidence>
<dbReference type="InterPro" id="IPR002867">
    <property type="entry name" value="IBR_dom"/>
</dbReference>
<evidence type="ECO:0000256" key="7">
    <source>
        <dbReference type="ARBA" id="ARBA00022786"/>
    </source>
</evidence>
<dbReference type="InterPro" id="IPR031127">
    <property type="entry name" value="E3_UB_ligase_RBR"/>
</dbReference>
<dbReference type="InterPro" id="IPR001841">
    <property type="entry name" value="Znf_RING"/>
</dbReference>
<feature type="domain" description="RING-type" evidence="10">
    <location>
        <begin position="5"/>
        <end position="46"/>
    </location>
</feature>
<evidence type="ECO:0000256" key="8">
    <source>
        <dbReference type="ARBA" id="ARBA00022833"/>
    </source>
</evidence>
<evidence type="ECO:0000256" key="4">
    <source>
        <dbReference type="ARBA" id="ARBA00022723"/>
    </source>
</evidence>
<dbReference type="GO" id="GO:0061630">
    <property type="term" value="F:ubiquitin protein ligase activity"/>
    <property type="evidence" value="ECO:0007669"/>
    <property type="project" value="UniProtKB-EC"/>
</dbReference>